<feature type="transmembrane region" description="Helical" evidence="1">
    <location>
        <begin position="62"/>
        <end position="78"/>
    </location>
</feature>
<comment type="caution">
    <text evidence="2">The sequence shown here is derived from an EMBL/GenBank/DDBJ whole genome shotgun (WGS) entry which is preliminary data.</text>
</comment>
<dbReference type="InterPro" id="IPR008407">
    <property type="entry name" value="Brnchd-chn_aa_trnsp_AzlD"/>
</dbReference>
<keyword evidence="1" id="KW-0472">Membrane</keyword>
<evidence type="ECO:0000256" key="1">
    <source>
        <dbReference type="SAM" id="Phobius"/>
    </source>
</evidence>
<evidence type="ECO:0000313" key="3">
    <source>
        <dbReference type="Proteomes" id="UP000036756"/>
    </source>
</evidence>
<proteinExistence type="predicted"/>
<gene>
    <name evidence="2" type="ORF">CLCY_4c01640</name>
</gene>
<dbReference type="RefSeq" id="WP_048570284.1">
    <property type="nucleotide sequence ID" value="NZ_LFVU01000024.1"/>
</dbReference>
<sequence>MDRIIISVLIMAFVSYLPRVIPLLFMKKDIESKFLQSFLFYMPYAVLGAMCFPSIIYSTGNVTIAVIGTFAALVLAFLNQGLLKTSIFTVVFVYICGLFI</sequence>
<keyword evidence="1" id="KW-1133">Transmembrane helix</keyword>
<protein>
    <submittedName>
        <fullName evidence="2">Branched-chain amino acid transport</fullName>
    </submittedName>
</protein>
<dbReference type="STRING" id="1121307.CLCY_4c01640"/>
<dbReference type="OrthoDB" id="9811308at2"/>
<dbReference type="EMBL" id="LFVU01000024">
    <property type="protein sequence ID" value="KMT22191.1"/>
    <property type="molecule type" value="Genomic_DNA"/>
</dbReference>
<feature type="transmembrane region" description="Helical" evidence="1">
    <location>
        <begin position="6"/>
        <end position="26"/>
    </location>
</feature>
<organism evidence="2 3">
    <name type="scientific">Clostridium cylindrosporum DSM 605</name>
    <dbReference type="NCBI Taxonomy" id="1121307"/>
    <lineage>
        <taxon>Bacteria</taxon>
        <taxon>Bacillati</taxon>
        <taxon>Bacillota</taxon>
        <taxon>Clostridia</taxon>
        <taxon>Eubacteriales</taxon>
        <taxon>Clostridiaceae</taxon>
        <taxon>Clostridium</taxon>
    </lineage>
</organism>
<dbReference type="PATRIC" id="fig|1121307.3.peg.1819"/>
<dbReference type="Proteomes" id="UP000036756">
    <property type="component" value="Unassembled WGS sequence"/>
</dbReference>
<dbReference type="AlphaFoldDB" id="A0A0J8G3A5"/>
<dbReference type="Pfam" id="PF05437">
    <property type="entry name" value="AzlD"/>
    <property type="match status" value="1"/>
</dbReference>
<name>A0A0J8G3A5_CLOCY</name>
<keyword evidence="3" id="KW-1185">Reference proteome</keyword>
<reference evidence="2 3" key="1">
    <citation type="submission" date="2015-06" db="EMBL/GenBank/DDBJ databases">
        <title>Draft genome sequence of the purine-degrading Clostridium cylindrosporum HC-1 (DSM 605).</title>
        <authorList>
            <person name="Poehlein A."/>
            <person name="Schiel-Bengelsdorf B."/>
            <person name="Bengelsdorf F."/>
            <person name="Daniel R."/>
            <person name="Duerre P."/>
        </authorList>
    </citation>
    <scope>NUCLEOTIDE SEQUENCE [LARGE SCALE GENOMIC DNA]</scope>
    <source>
        <strain evidence="2 3">DSM 605</strain>
    </source>
</reference>
<evidence type="ECO:0000313" key="2">
    <source>
        <dbReference type="EMBL" id="KMT22191.1"/>
    </source>
</evidence>
<accession>A0A0J8G3A5</accession>
<feature type="transmembrane region" description="Helical" evidence="1">
    <location>
        <begin position="38"/>
        <end position="56"/>
    </location>
</feature>
<keyword evidence="1" id="KW-0812">Transmembrane</keyword>